<feature type="transmembrane region" description="Helical" evidence="1">
    <location>
        <begin position="139"/>
        <end position="160"/>
    </location>
</feature>
<feature type="transmembrane region" description="Helical" evidence="1">
    <location>
        <begin position="67"/>
        <end position="86"/>
    </location>
</feature>
<dbReference type="Proteomes" id="UP000483362">
    <property type="component" value="Unassembled WGS sequence"/>
</dbReference>
<evidence type="ECO:0000313" key="3">
    <source>
        <dbReference type="Proteomes" id="UP000483362"/>
    </source>
</evidence>
<comment type="caution">
    <text evidence="2">The sequence shown here is derived from an EMBL/GenBank/DDBJ whole genome shotgun (WGS) entry which is preliminary data.</text>
</comment>
<organism evidence="2 3">
    <name type="scientific">Sodaliphilus pleomorphus</name>
    <dbReference type="NCBI Taxonomy" id="2606626"/>
    <lineage>
        <taxon>Bacteria</taxon>
        <taxon>Pseudomonadati</taxon>
        <taxon>Bacteroidota</taxon>
        <taxon>Bacteroidia</taxon>
        <taxon>Bacteroidales</taxon>
        <taxon>Muribaculaceae</taxon>
        <taxon>Sodaliphilus</taxon>
    </lineage>
</organism>
<keyword evidence="3" id="KW-1185">Reference proteome</keyword>
<dbReference type="EMBL" id="VULT01000007">
    <property type="protein sequence ID" value="MSS17290.1"/>
    <property type="molecule type" value="Genomic_DNA"/>
</dbReference>
<name>A0A6L5XA96_9BACT</name>
<evidence type="ECO:0000256" key="1">
    <source>
        <dbReference type="SAM" id="Phobius"/>
    </source>
</evidence>
<gene>
    <name evidence="2" type="ORF">FYJ29_05865</name>
</gene>
<evidence type="ECO:0008006" key="4">
    <source>
        <dbReference type="Google" id="ProtNLM"/>
    </source>
</evidence>
<keyword evidence="1" id="KW-1133">Transmembrane helix</keyword>
<keyword evidence="1" id="KW-0472">Membrane</keyword>
<feature type="transmembrane region" description="Helical" evidence="1">
    <location>
        <begin position="106"/>
        <end position="127"/>
    </location>
</feature>
<accession>A0A6L5XA96</accession>
<sequence>MNSNKKKILTSACYAVLVILAGWAVLVLLQLLRWTDLIDINIGLGSQIGRLAWAADLKALTIQRVEIIGYMASSLVLIALAFILVVNCMKGIKSKRLFSHKSTITLWAITCVSFFFELFSSNLSILFGSRQISFGSNLIVTPLILLLFTLLYDTAVSIAAENELTI</sequence>
<keyword evidence="1" id="KW-0812">Transmembrane</keyword>
<reference evidence="2 3" key="1">
    <citation type="submission" date="2019-08" db="EMBL/GenBank/DDBJ databases">
        <title>In-depth cultivation of the pig gut microbiome towards novel bacterial diversity and tailored functional studies.</title>
        <authorList>
            <person name="Wylensek D."/>
            <person name="Hitch T.C.A."/>
            <person name="Clavel T."/>
        </authorList>
    </citation>
    <scope>NUCLEOTIDE SEQUENCE [LARGE SCALE GENOMIC DNA]</scope>
    <source>
        <strain evidence="2 3">Oil-RF-744-WCA-WT-10</strain>
    </source>
</reference>
<feature type="transmembrane region" description="Helical" evidence="1">
    <location>
        <begin position="12"/>
        <end position="32"/>
    </location>
</feature>
<protein>
    <recommendedName>
        <fullName evidence="4">DUF2975 domain-containing protein</fullName>
    </recommendedName>
</protein>
<proteinExistence type="predicted"/>
<evidence type="ECO:0000313" key="2">
    <source>
        <dbReference type="EMBL" id="MSS17290.1"/>
    </source>
</evidence>
<dbReference type="RefSeq" id="WP_154327159.1">
    <property type="nucleotide sequence ID" value="NZ_CP045696.1"/>
</dbReference>
<dbReference type="AlphaFoldDB" id="A0A6L5XA96"/>